<protein>
    <submittedName>
        <fullName evidence="1">Uncharacterized protein</fullName>
    </submittedName>
</protein>
<evidence type="ECO:0000313" key="1">
    <source>
        <dbReference type="EMBL" id="DAE17185.1"/>
    </source>
</evidence>
<accession>A0A8S5QEF2</accession>
<dbReference type="EMBL" id="BK015636">
    <property type="protein sequence ID" value="DAE17185.1"/>
    <property type="molecule type" value="Genomic_DNA"/>
</dbReference>
<organism evidence="1">
    <name type="scientific">Siphoviridae sp. ctbvd11</name>
    <dbReference type="NCBI Taxonomy" id="2825567"/>
    <lineage>
        <taxon>Viruses</taxon>
        <taxon>Duplodnaviria</taxon>
        <taxon>Heunggongvirae</taxon>
        <taxon>Uroviricota</taxon>
        <taxon>Caudoviricetes</taxon>
    </lineage>
</organism>
<proteinExistence type="predicted"/>
<name>A0A8S5QEF2_9CAUD</name>
<sequence>MAKAGASMSNVKRHAVVFVVIIKTNKRMPDNVYQFCGNCYWYDVDDDHRASAWCMKRKCKTSCFDVCKDHKF</sequence>
<reference evidence="1" key="1">
    <citation type="journal article" date="2021" name="Proc. Natl. Acad. Sci. U.S.A.">
        <title>A Catalog of Tens of Thousands of Viruses from Human Metagenomes Reveals Hidden Associations with Chronic Diseases.</title>
        <authorList>
            <person name="Tisza M.J."/>
            <person name="Buck C.B."/>
        </authorList>
    </citation>
    <scope>NUCLEOTIDE SEQUENCE</scope>
    <source>
        <strain evidence="1">Ctbvd11</strain>
    </source>
</reference>